<reference evidence="1 2" key="1">
    <citation type="submission" date="2024-01" db="EMBL/GenBank/DDBJ databases">
        <title>The genomes of 5 underutilized Papilionoideae crops provide insights into root nodulation and disease resistanc.</title>
        <authorList>
            <person name="Jiang F."/>
        </authorList>
    </citation>
    <scope>NUCLEOTIDE SEQUENCE [LARGE SCALE GENOMIC DNA]</scope>
    <source>
        <strain evidence="1">LVBAO_FW01</strain>
        <tissue evidence="1">Leaves</tissue>
    </source>
</reference>
<dbReference type="EMBL" id="JAYMYQ010000001">
    <property type="protein sequence ID" value="KAK7363703.1"/>
    <property type="molecule type" value="Genomic_DNA"/>
</dbReference>
<protein>
    <submittedName>
        <fullName evidence="1">Uncharacterized protein</fullName>
    </submittedName>
</protein>
<name>A0AAN9N493_CANGL</name>
<gene>
    <name evidence="1" type="ORF">VNO77_05855</name>
</gene>
<comment type="caution">
    <text evidence="1">The sequence shown here is derived from an EMBL/GenBank/DDBJ whole genome shotgun (WGS) entry which is preliminary data.</text>
</comment>
<proteinExistence type="predicted"/>
<evidence type="ECO:0000313" key="1">
    <source>
        <dbReference type="EMBL" id="KAK7363703.1"/>
    </source>
</evidence>
<keyword evidence="2" id="KW-1185">Reference proteome</keyword>
<dbReference type="Proteomes" id="UP001367508">
    <property type="component" value="Unassembled WGS sequence"/>
</dbReference>
<sequence>MVNHTIKIRLLNISNGSKVHHCTHKHCDLTSVLLLGSWWVWMPGEPVFSIALTQATLIDCSCWDISTMVGCWVSLGQEILPSKKCRDGRGVETKGCPGNILYDVGSLSNVHIMDHDLSSDCAWIVVHDGDDDLPIDCMWAFFGTPFSGLINYIDLRDRDPY</sequence>
<dbReference type="AlphaFoldDB" id="A0AAN9N493"/>
<organism evidence="1 2">
    <name type="scientific">Canavalia gladiata</name>
    <name type="common">Sword bean</name>
    <name type="synonym">Dolichos gladiatus</name>
    <dbReference type="NCBI Taxonomy" id="3824"/>
    <lineage>
        <taxon>Eukaryota</taxon>
        <taxon>Viridiplantae</taxon>
        <taxon>Streptophyta</taxon>
        <taxon>Embryophyta</taxon>
        <taxon>Tracheophyta</taxon>
        <taxon>Spermatophyta</taxon>
        <taxon>Magnoliopsida</taxon>
        <taxon>eudicotyledons</taxon>
        <taxon>Gunneridae</taxon>
        <taxon>Pentapetalae</taxon>
        <taxon>rosids</taxon>
        <taxon>fabids</taxon>
        <taxon>Fabales</taxon>
        <taxon>Fabaceae</taxon>
        <taxon>Papilionoideae</taxon>
        <taxon>50 kb inversion clade</taxon>
        <taxon>NPAAA clade</taxon>
        <taxon>indigoferoid/millettioid clade</taxon>
        <taxon>Phaseoleae</taxon>
        <taxon>Canavalia</taxon>
    </lineage>
</organism>
<accession>A0AAN9N493</accession>
<evidence type="ECO:0000313" key="2">
    <source>
        <dbReference type="Proteomes" id="UP001367508"/>
    </source>
</evidence>